<proteinExistence type="predicted"/>
<dbReference type="KEGG" id="muc:MuYL_4360"/>
<name>A0A223P2A1_9SPHI</name>
<dbReference type="EMBL" id="CP022743">
    <property type="protein sequence ID" value="ASU36245.1"/>
    <property type="molecule type" value="Genomic_DNA"/>
</dbReference>
<reference evidence="1 2" key="1">
    <citation type="submission" date="2017-08" db="EMBL/GenBank/DDBJ databases">
        <title>Complete genome sequence of Mucilaginibacter sp. strain BJC16-A31.</title>
        <authorList>
            <consortium name="Henan University of Science and Technology"/>
            <person name="You X."/>
        </authorList>
    </citation>
    <scope>NUCLEOTIDE SEQUENCE [LARGE SCALE GENOMIC DNA]</scope>
    <source>
        <strain evidence="1 2">BJC16-A31</strain>
    </source>
</reference>
<gene>
    <name evidence="1" type="ORF">MuYL_4360</name>
</gene>
<dbReference type="AlphaFoldDB" id="A0A223P2A1"/>
<organism evidence="1 2">
    <name type="scientific">Mucilaginibacter xinganensis</name>
    <dbReference type="NCBI Taxonomy" id="1234841"/>
    <lineage>
        <taxon>Bacteria</taxon>
        <taxon>Pseudomonadati</taxon>
        <taxon>Bacteroidota</taxon>
        <taxon>Sphingobacteriia</taxon>
        <taxon>Sphingobacteriales</taxon>
        <taxon>Sphingobacteriaceae</taxon>
        <taxon>Mucilaginibacter</taxon>
    </lineage>
</organism>
<accession>A0A223P2A1</accession>
<keyword evidence="2" id="KW-1185">Reference proteome</keyword>
<evidence type="ECO:0000313" key="2">
    <source>
        <dbReference type="Proteomes" id="UP000215002"/>
    </source>
</evidence>
<evidence type="ECO:0000313" key="1">
    <source>
        <dbReference type="EMBL" id="ASU36245.1"/>
    </source>
</evidence>
<dbReference type="Proteomes" id="UP000215002">
    <property type="component" value="Chromosome"/>
</dbReference>
<protein>
    <submittedName>
        <fullName evidence="1">Uncharacterized protein</fullName>
    </submittedName>
</protein>
<sequence>MNTIYTVLEIVWRKNALYLLRSCIGPTIILLKTATAYLHTDAFIFIDINNRT</sequence>